<accession>A0A1F6TR72</accession>
<evidence type="ECO:0000256" key="3">
    <source>
        <dbReference type="ARBA" id="ARBA00049026"/>
    </source>
</evidence>
<comment type="function">
    <text evidence="1 4">The glycine cleavage system catalyzes the degradation of glycine. The P protein binds the alpha-amino group of glycine through its pyridoxal phosphate cofactor; CO(2) is released and the remaining methylamine moiety is then transferred to the lipoamide cofactor of the H protein.</text>
</comment>
<dbReference type="InterPro" id="IPR015424">
    <property type="entry name" value="PyrdxlP-dep_Trfase"/>
</dbReference>
<evidence type="ECO:0000313" key="7">
    <source>
        <dbReference type="Proteomes" id="UP000178885"/>
    </source>
</evidence>
<proteinExistence type="inferred from homology"/>
<evidence type="ECO:0000259" key="5">
    <source>
        <dbReference type="Pfam" id="PF02347"/>
    </source>
</evidence>
<dbReference type="GO" id="GO:0004375">
    <property type="term" value="F:glycine dehydrogenase (decarboxylating) activity"/>
    <property type="evidence" value="ECO:0007669"/>
    <property type="project" value="UniProtKB-EC"/>
</dbReference>
<dbReference type="InterPro" id="IPR023010">
    <property type="entry name" value="GcvPA"/>
</dbReference>
<dbReference type="Pfam" id="PF02347">
    <property type="entry name" value="GDC-P"/>
    <property type="match status" value="1"/>
</dbReference>
<evidence type="ECO:0000313" key="6">
    <source>
        <dbReference type="EMBL" id="OGI47549.1"/>
    </source>
</evidence>
<dbReference type="PANTHER" id="PTHR42806:SF1">
    <property type="entry name" value="GLYCINE DEHYDROGENASE (DECARBOXYLATING)"/>
    <property type="match status" value="1"/>
</dbReference>
<feature type="domain" description="Glycine cleavage system P-protein N-terminal" evidence="5">
    <location>
        <begin position="3"/>
        <end position="440"/>
    </location>
</feature>
<keyword evidence="2 4" id="KW-0560">Oxidoreductase</keyword>
<dbReference type="AlphaFoldDB" id="A0A1F6TR72"/>
<comment type="similarity">
    <text evidence="4">Belongs to the GcvP family. N-terminal subunit subfamily.</text>
</comment>
<comment type="catalytic activity">
    <reaction evidence="3 4">
        <text>N(6)-[(R)-lipoyl]-L-lysyl-[glycine-cleavage complex H protein] + glycine + H(+) = N(6)-[(R)-S(8)-aminomethyldihydrolipoyl]-L-lysyl-[glycine-cleavage complex H protein] + CO2</text>
        <dbReference type="Rhea" id="RHEA:24304"/>
        <dbReference type="Rhea" id="RHEA-COMP:10494"/>
        <dbReference type="Rhea" id="RHEA-COMP:10495"/>
        <dbReference type="ChEBI" id="CHEBI:15378"/>
        <dbReference type="ChEBI" id="CHEBI:16526"/>
        <dbReference type="ChEBI" id="CHEBI:57305"/>
        <dbReference type="ChEBI" id="CHEBI:83099"/>
        <dbReference type="ChEBI" id="CHEBI:83143"/>
        <dbReference type="EC" id="1.4.4.2"/>
    </reaction>
</comment>
<dbReference type="HAMAP" id="MF_00712">
    <property type="entry name" value="GcvPA"/>
    <property type="match status" value="1"/>
</dbReference>
<dbReference type="NCBIfam" id="NF001696">
    <property type="entry name" value="PRK00451.1"/>
    <property type="match status" value="1"/>
</dbReference>
<dbReference type="EMBL" id="MFSU01000052">
    <property type="protein sequence ID" value="OGI47549.1"/>
    <property type="molecule type" value="Genomic_DNA"/>
</dbReference>
<evidence type="ECO:0000256" key="2">
    <source>
        <dbReference type="ARBA" id="ARBA00023002"/>
    </source>
</evidence>
<organism evidence="6 7">
    <name type="scientific">Candidatus Muproteobacteria bacterium RBG_16_65_34</name>
    <dbReference type="NCBI Taxonomy" id="1817760"/>
    <lineage>
        <taxon>Bacteria</taxon>
        <taxon>Pseudomonadati</taxon>
        <taxon>Pseudomonadota</taxon>
        <taxon>Candidatus Muproteobacteria</taxon>
    </lineage>
</organism>
<dbReference type="Gene3D" id="3.40.640.10">
    <property type="entry name" value="Type I PLP-dependent aspartate aminotransferase-like (Major domain)"/>
    <property type="match status" value="1"/>
</dbReference>
<comment type="subunit">
    <text evidence="4">The glycine cleavage system is composed of four proteins: P, T, L and H. In this organism, the P 'protein' is a heterodimer of two subunits.</text>
</comment>
<dbReference type="SUPFAM" id="SSF53383">
    <property type="entry name" value="PLP-dependent transferases"/>
    <property type="match status" value="1"/>
</dbReference>
<dbReference type="GO" id="GO:0009116">
    <property type="term" value="P:nucleoside metabolic process"/>
    <property type="evidence" value="ECO:0007669"/>
    <property type="project" value="InterPro"/>
</dbReference>
<protein>
    <recommendedName>
        <fullName evidence="4">Probable glycine dehydrogenase (decarboxylating) subunit 1</fullName>
        <ecNumber evidence="4">1.4.4.2</ecNumber>
    </recommendedName>
    <alternativeName>
        <fullName evidence="4">Glycine cleavage system P-protein subunit 1</fullName>
    </alternativeName>
    <alternativeName>
        <fullName evidence="4">Glycine decarboxylase subunit 1</fullName>
    </alternativeName>
    <alternativeName>
        <fullName evidence="4">Glycine dehydrogenase (aminomethyl-transferring) subunit 1</fullName>
    </alternativeName>
</protein>
<dbReference type="Proteomes" id="UP000178885">
    <property type="component" value="Unassembled WGS sequence"/>
</dbReference>
<comment type="caution">
    <text evidence="6">The sequence shown here is derived from an EMBL/GenBank/DDBJ whole genome shotgun (WGS) entry which is preliminary data.</text>
</comment>
<dbReference type="PANTHER" id="PTHR42806">
    <property type="entry name" value="GLYCINE CLEAVAGE SYSTEM P-PROTEIN"/>
    <property type="match status" value="1"/>
</dbReference>
<dbReference type="InterPro" id="IPR049315">
    <property type="entry name" value="GDC-P_N"/>
</dbReference>
<gene>
    <name evidence="4" type="primary">gcvPA</name>
    <name evidence="6" type="ORF">A2151_04295</name>
</gene>
<reference evidence="6 7" key="1">
    <citation type="journal article" date="2016" name="Nat. Commun.">
        <title>Thousands of microbial genomes shed light on interconnected biogeochemical processes in an aquifer system.</title>
        <authorList>
            <person name="Anantharaman K."/>
            <person name="Brown C.T."/>
            <person name="Hug L.A."/>
            <person name="Sharon I."/>
            <person name="Castelle C.J."/>
            <person name="Probst A.J."/>
            <person name="Thomas B.C."/>
            <person name="Singh A."/>
            <person name="Wilkins M.J."/>
            <person name="Karaoz U."/>
            <person name="Brodie E.L."/>
            <person name="Williams K.H."/>
            <person name="Hubbard S.S."/>
            <person name="Banfield J.F."/>
        </authorList>
    </citation>
    <scope>NUCLEOTIDE SEQUENCE [LARGE SCALE GENOMIC DNA]</scope>
</reference>
<dbReference type="Gene3D" id="3.90.1150.10">
    <property type="entry name" value="Aspartate Aminotransferase, domain 1"/>
    <property type="match status" value="1"/>
</dbReference>
<name>A0A1F6TR72_9PROT</name>
<dbReference type="InterPro" id="IPR015421">
    <property type="entry name" value="PyrdxlP-dep_Trfase_major"/>
</dbReference>
<evidence type="ECO:0000256" key="4">
    <source>
        <dbReference type="HAMAP-Rule" id="MF_00712"/>
    </source>
</evidence>
<dbReference type="GO" id="GO:0019464">
    <property type="term" value="P:glycine decarboxylation via glycine cleavage system"/>
    <property type="evidence" value="ECO:0007669"/>
    <property type="project" value="UniProtKB-UniRule"/>
</dbReference>
<sequence>MPFIPHTDADIKAMLQSIGVKSIDELFSEIPERLRAGKLTQTPEGMSEMDVARLMQSRATQDGAYINFIGAGAYEHHIPAAVWEIVTRGEFYSAYTPYQAEASQGTLQLLYEYQTMMASLTGMDVSNASLYDGASGLAEAVLMAVRAHKKARRILMPSTVHPIYRRVVHAIVKNQGIELIEIPYCTEGGHTIPESLKKYEGGAFAALVIPQPNFFGVLEEADALTDWAHAHNMFAIALVNPVSLALLKPPGEWGAKGADIAVGEGQPLGAPLASGGPYFGFMACKEPLMRQMPGRIIGRTVDKDGKPGFTLTLQAREQHIRRSKATSNICTNQGLIVAAATIHMALLGPDGLERVAAACHVNTTALVDRLTAIKGVTRVFNRPVFHEAVLSLDVPVADALRALEAQGILGGYDLTEHYPEFGQSILVCATETRTPEDIEQYAFHLERVVSKRRLDPPCAVKVSPNV</sequence>
<dbReference type="InterPro" id="IPR015422">
    <property type="entry name" value="PyrdxlP-dep_Trfase_small"/>
</dbReference>
<dbReference type="CDD" id="cd00613">
    <property type="entry name" value="GDC-P"/>
    <property type="match status" value="1"/>
</dbReference>
<dbReference type="STRING" id="1817760.A2151_04295"/>
<evidence type="ECO:0000256" key="1">
    <source>
        <dbReference type="ARBA" id="ARBA00003788"/>
    </source>
</evidence>
<dbReference type="InterPro" id="IPR020581">
    <property type="entry name" value="GDC_P"/>
</dbReference>
<dbReference type="PIRSF" id="PIRSF006815">
    <property type="entry name" value="GcvPA"/>
    <property type="match status" value="1"/>
</dbReference>
<dbReference type="EC" id="1.4.4.2" evidence="4"/>